<dbReference type="RefSeq" id="WP_052203342.1">
    <property type="nucleotide sequence ID" value="NZ_CP012342.1"/>
</dbReference>
<evidence type="ECO:0000259" key="1">
    <source>
        <dbReference type="Pfam" id="PF01636"/>
    </source>
</evidence>
<dbReference type="SUPFAM" id="SSF56112">
    <property type="entry name" value="Protein kinase-like (PK-like)"/>
    <property type="match status" value="1"/>
</dbReference>
<dbReference type="InterPro" id="IPR011009">
    <property type="entry name" value="Kinase-like_dom_sf"/>
</dbReference>
<keyword evidence="3" id="KW-1185">Reference proteome</keyword>
<accession>A0A0K1R939</accession>
<dbReference type="Pfam" id="PF01636">
    <property type="entry name" value="APH"/>
    <property type="match status" value="1"/>
</dbReference>
<name>A0A0K1R939_9CORY</name>
<dbReference type="STRING" id="156976.AK829_00590"/>
<evidence type="ECO:0000313" key="3">
    <source>
        <dbReference type="Proteomes" id="UP000060016"/>
    </source>
</evidence>
<reference evidence="2 3" key="1">
    <citation type="submission" date="2015-08" db="EMBL/GenBank/DDBJ databases">
        <authorList>
            <person name="Babu N.S."/>
            <person name="Beckwith C.J."/>
            <person name="Beseler K.G."/>
            <person name="Brison A."/>
            <person name="Carone J.V."/>
            <person name="Caskin T.P."/>
            <person name="Diamond M."/>
            <person name="Durham M.E."/>
            <person name="Foxe J.M."/>
            <person name="Go M."/>
            <person name="Henderson B.A."/>
            <person name="Jones I.B."/>
            <person name="McGettigan J.A."/>
            <person name="Micheletti S.J."/>
            <person name="Nasrallah M.E."/>
            <person name="Ortiz D."/>
            <person name="Piller C.R."/>
            <person name="Privatt S.R."/>
            <person name="Schneider S.L."/>
            <person name="Sharp S."/>
            <person name="Smith T.C."/>
            <person name="Stanton J.D."/>
            <person name="Ullery H.E."/>
            <person name="Wilson R.J."/>
            <person name="Serrano M.G."/>
            <person name="Buck G."/>
            <person name="Lee V."/>
            <person name="Wang Y."/>
            <person name="Carvalho R."/>
            <person name="Voegtly L."/>
            <person name="Shi R."/>
            <person name="Duckworth R."/>
            <person name="Johnson A."/>
            <person name="Loviza R."/>
            <person name="Walstead R."/>
            <person name="Shah Z."/>
            <person name="Kiflezghi M."/>
            <person name="Wade K."/>
            <person name="Ball S.L."/>
            <person name="Bradley K.W."/>
            <person name="Asai D.J."/>
            <person name="Bowman C.A."/>
            <person name="Russell D.A."/>
            <person name="Pope W.H."/>
            <person name="Jacobs-Sera D."/>
            <person name="Hendrix R.W."/>
            <person name="Hatfull G.F."/>
        </authorList>
    </citation>
    <scope>NUCLEOTIDE SEQUENCE [LARGE SCALE GENOMIC DNA]</scope>
    <source>
        <strain evidence="2 3">PUDD_83A45</strain>
    </source>
</reference>
<protein>
    <submittedName>
        <fullName evidence="2">Trehalose synthase</fullName>
    </submittedName>
</protein>
<dbReference type="EMBL" id="CP012342">
    <property type="protein sequence ID" value="AKV57918.1"/>
    <property type="molecule type" value="Genomic_DNA"/>
</dbReference>
<proteinExistence type="predicted"/>
<feature type="domain" description="Aminoglycoside phosphotransferase" evidence="1">
    <location>
        <begin position="86"/>
        <end position="262"/>
    </location>
</feature>
<dbReference type="Gene3D" id="3.90.1200.10">
    <property type="match status" value="1"/>
</dbReference>
<gene>
    <name evidence="2" type="ORF">AK829_00590</name>
</gene>
<evidence type="ECO:0000313" key="2">
    <source>
        <dbReference type="EMBL" id="AKV57918.1"/>
    </source>
</evidence>
<dbReference type="InterPro" id="IPR002575">
    <property type="entry name" value="Aminoglycoside_PTrfase"/>
</dbReference>
<dbReference type="PATRIC" id="fig|156976.3.peg.110"/>
<dbReference type="AlphaFoldDB" id="A0A0K1R939"/>
<dbReference type="Proteomes" id="UP000060016">
    <property type="component" value="Chromosome"/>
</dbReference>
<sequence>MIDITKERFFGSKAGRVVGGGVDKQKALGPYTWEIVTLDLGTHRESYQILHDGTRDILATTSGAQTYVEHMAQLGQVHGQLRGGEVRPMGAEQSNTNLIVGDTIVKVFRKLEDGLNPDVELLSRIENKHVAKVTGYVTLDGRTLAMQQELVGGTDGFVLATAGELGVADARALGEAIASVHASLASEFGVEQRAGSAIRAQLDANLDAYLERASVLREFEPGLRALYAALDTQDVDVQRVHGDLHLGQTLFDAPLWHLIDFEGEPARPLAERRRKDVALRDVAGMVRSFGYARAVGELSQSWESEMRDALLAGYGELDGTLDEALLAAYVADKAAYEVVYEANNRPDWVDIPLTAIRQLLSI</sequence>
<dbReference type="KEGG" id="crie:AK829_00590"/>
<organism evidence="2 3">
    <name type="scientific">Corynebacterium riegelii</name>
    <dbReference type="NCBI Taxonomy" id="156976"/>
    <lineage>
        <taxon>Bacteria</taxon>
        <taxon>Bacillati</taxon>
        <taxon>Actinomycetota</taxon>
        <taxon>Actinomycetes</taxon>
        <taxon>Mycobacteriales</taxon>
        <taxon>Corynebacteriaceae</taxon>
        <taxon>Corynebacterium</taxon>
    </lineage>
</organism>